<dbReference type="InterPro" id="IPR023827">
    <property type="entry name" value="Peptidase_S8_Asp-AS"/>
</dbReference>
<dbReference type="Pfam" id="PF00082">
    <property type="entry name" value="Peptidase_S8"/>
    <property type="match status" value="2"/>
</dbReference>
<reference evidence="8 9" key="1">
    <citation type="submission" date="2018-11" db="EMBL/GenBank/DDBJ databases">
        <title>Genomic Encyclopedia of Type Strains, Phase IV (KMG-IV): sequencing the most valuable type-strain genomes for metagenomic binning, comparative biology and taxonomic classification.</title>
        <authorList>
            <person name="Goeker M."/>
        </authorList>
    </citation>
    <scope>NUCLEOTIDE SEQUENCE [LARGE SCALE GENOMIC DNA]</scope>
    <source>
        <strain evidence="8 9">DSM 26537</strain>
    </source>
</reference>
<dbReference type="PROSITE" id="PS00136">
    <property type="entry name" value="SUBTILASE_ASP"/>
    <property type="match status" value="1"/>
</dbReference>
<dbReference type="InterPro" id="IPR017310">
    <property type="entry name" value="Pept_S8A_subtilisin_clostridia"/>
</dbReference>
<keyword evidence="2 6" id="KW-0645">Protease</keyword>
<feature type="domain" description="Peptidase S8/S53" evidence="7">
    <location>
        <begin position="96"/>
        <end position="290"/>
    </location>
</feature>
<organism evidence="8 9">
    <name type="scientific">Mobilisporobacter senegalensis</name>
    <dbReference type="NCBI Taxonomy" id="1329262"/>
    <lineage>
        <taxon>Bacteria</taxon>
        <taxon>Bacillati</taxon>
        <taxon>Bacillota</taxon>
        <taxon>Clostridia</taxon>
        <taxon>Lachnospirales</taxon>
        <taxon>Lachnospiraceae</taxon>
        <taxon>Mobilisporobacter</taxon>
    </lineage>
</organism>
<evidence type="ECO:0000256" key="4">
    <source>
        <dbReference type="ARBA" id="ARBA00022825"/>
    </source>
</evidence>
<dbReference type="GO" id="GO:0004252">
    <property type="term" value="F:serine-type endopeptidase activity"/>
    <property type="evidence" value="ECO:0007669"/>
    <property type="project" value="UniProtKB-UniRule"/>
</dbReference>
<evidence type="ECO:0000256" key="5">
    <source>
        <dbReference type="PIRSR" id="PIRSR615500-1"/>
    </source>
</evidence>
<name>A0A3N1X9I6_9FIRM</name>
<dbReference type="Proteomes" id="UP000273083">
    <property type="component" value="Unassembled WGS sequence"/>
</dbReference>
<dbReference type="PANTHER" id="PTHR43806">
    <property type="entry name" value="PEPTIDASE S8"/>
    <property type="match status" value="1"/>
</dbReference>
<dbReference type="PIRSF" id="PIRSF037894">
    <property type="entry name" value="Subtilisin_rel_CspABC"/>
    <property type="match status" value="1"/>
</dbReference>
<feature type="active site" description="Charge relay system" evidence="5 6">
    <location>
        <position position="496"/>
    </location>
</feature>
<protein>
    <submittedName>
        <fullName evidence="8">Subtilase family protein</fullName>
    </submittedName>
</protein>
<dbReference type="PANTHER" id="PTHR43806:SF11">
    <property type="entry name" value="CEREVISIN-RELATED"/>
    <property type="match status" value="1"/>
</dbReference>
<proteinExistence type="inferred from homology"/>
<evidence type="ECO:0000256" key="1">
    <source>
        <dbReference type="ARBA" id="ARBA00011073"/>
    </source>
</evidence>
<dbReference type="SUPFAM" id="SSF52743">
    <property type="entry name" value="Subtilisin-like"/>
    <property type="match status" value="1"/>
</dbReference>
<feature type="domain" description="Peptidase S8/S53" evidence="7">
    <location>
        <begin position="426"/>
        <end position="535"/>
    </location>
</feature>
<evidence type="ECO:0000256" key="6">
    <source>
        <dbReference type="PROSITE-ProRule" id="PRU01240"/>
    </source>
</evidence>
<dbReference type="InterPro" id="IPR015500">
    <property type="entry name" value="Peptidase_S8_subtilisin-rel"/>
</dbReference>
<evidence type="ECO:0000256" key="2">
    <source>
        <dbReference type="ARBA" id="ARBA00022670"/>
    </source>
</evidence>
<dbReference type="InterPro" id="IPR036852">
    <property type="entry name" value="Peptidase_S8/S53_dom_sf"/>
</dbReference>
<keyword evidence="3 6" id="KW-0378">Hydrolase</keyword>
<dbReference type="PROSITE" id="PS51892">
    <property type="entry name" value="SUBTILASE"/>
    <property type="match status" value="1"/>
</dbReference>
<keyword evidence="4 6" id="KW-0720">Serine protease</keyword>
<sequence length="564" mass="62422">MSNHCKEQILSEDYFDFNIEYNSTFTAEMTDPNICYTTINNTFSVAHVPNSLVTPSLIQTFGYRIYPSCLGLLDIGSIEASNITRVRGIPTLNLLGSGVLVGIIDTGIEYTHNAFRYADGTSKIASIWDQTIQSDSTPAGFSYGTEYLRAQINEALQNENPLSIVPSTDTDGHGTFLAGIAAGMRDDSNNFTGVAPDSELLVVKLKQAKNNIRDFYHISHEVTCFQDNDIMLGVEYLHRKAIEFQRPIAICLGLGTSLGSHDGRAILSRYLSSVADQNGVALVIAGGNEGNTGHHFFGEVTSAEDFETVELTVGPNELGFTMQLWGRPPNTYSIDILSPTGEYIPRIPARLGESRVIRFVFEQTIINIDYFLVESQTGDELILMRFQRPTEGIWRFRVYTNLDIDSSFHIWLPLSNFTSEGTSFTSSNPDTTLTEPANALVPIVVTAYNYTNQNLYINNSRGFTRDNRFHPDFVAPGVNLIGPALQNGYTTRSGTSIAAAHTAGVSALLLEWGLVNNNFVRLDSVEIDNFLKRGARRDPSVTYPSTSWGFGILDLFNTFNSFRE</sequence>
<dbReference type="PRINTS" id="PR00723">
    <property type="entry name" value="SUBTILISIN"/>
</dbReference>
<evidence type="ECO:0000313" key="8">
    <source>
        <dbReference type="EMBL" id="ROR23429.1"/>
    </source>
</evidence>
<dbReference type="OrthoDB" id="9762689at2"/>
<evidence type="ECO:0000256" key="3">
    <source>
        <dbReference type="ARBA" id="ARBA00022801"/>
    </source>
</evidence>
<dbReference type="InterPro" id="IPR034045">
    <property type="entry name" value="Pep_S8_CspA-like"/>
</dbReference>
<dbReference type="EMBL" id="RJVG01000014">
    <property type="protein sequence ID" value="ROR23429.1"/>
    <property type="molecule type" value="Genomic_DNA"/>
</dbReference>
<feature type="active site" description="Charge relay system" evidence="5 6">
    <location>
        <position position="173"/>
    </location>
</feature>
<evidence type="ECO:0000313" key="9">
    <source>
        <dbReference type="Proteomes" id="UP000273083"/>
    </source>
</evidence>
<comment type="similarity">
    <text evidence="1 6">Belongs to the peptidase S8 family.</text>
</comment>
<feature type="active site" description="Charge relay system" evidence="5 6">
    <location>
        <position position="105"/>
    </location>
</feature>
<dbReference type="GO" id="GO:0006508">
    <property type="term" value="P:proteolysis"/>
    <property type="evidence" value="ECO:0007669"/>
    <property type="project" value="UniProtKB-KW"/>
</dbReference>
<dbReference type="InterPro" id="IPR050131">
    <property type="entry name" value="Peptidase_S8_subtilisin-like"/>
</dbReference>
<keyword evidence="9" id="KW-1185">Reference proteome</keyword>
<dbReference type="AlphaFoldDB" id="A0A3N1X9I6"/>
<evidence type="ECO:0000259" key="7">
    <source>
        <dbReference type="Pfam" id="PF00082"/>
    </source>
</evidence>
<dbReference type="InterPro" id="IPR000209">
    <property type="entry name" value="Peptidase_S8/S53_dom"/>
</dbReference>
<gene>
    <name evidence="8" type="ORF">EDD66_11436</name>
</gene>
<dbReference type="Gene3D" id="2.60.120.1290">
    <property type="match status" value="1"/>
</dbReference>
<comment type="caution">
    <text evidence="8">The sequence shown here is derived from an EMBL/GenBank/DDBJ whole genome shotgun (WGS) entry which is preliminary data.</text>
</comment>
<dbReference type="CDD" id="cd07478">
    <property type="entry name" value="Peptidases_S8_CspA-like"/>
    <property type="match status" value="1"/>
</dbReference>
<dbReference type="RefSeq" id="WP_123610726.1">
    <property type="nucleotide sequence ID" value="NZ_RJVG01000014.1"/>
</dbReference>
<dbReference type="Gene3D" id="3.40.50.200">
    <property type="entry name" value="Peptidase S8/S53 domain"/>
    <property type="match status" value="1"/>
</dbReference>
<accession>A0A3N1X9I6</accession>